<keyword evidence="5 9" id="KW-1133">Transmembrane helix</keyword>
<sequence>MKAWLFLLSAIGLEVIGTTALKASDSFSRLWPSVLTVLCYGAAFYCLSITLRTMPTGVAYALWSGIGIVLITAVSWLLFGQELDAPALIGMALIVAGVVVMNLFSTTTAH</sequence>
<dbReference type="OrthoDB" id="9808638at2"/>
<dbReference type="GO" id="GO:0015220">
    <property type="term" value="F:choline transmembrane transporter activity"/>
    <property type="evidence" value="ECO:0007669"/>
    <property type="project" value="TreeGrafter"/>
</dbReference>
<comment type="caution">
    <text evidence="10">The sequence shown here is derived from an EMBL/GenBank/DDBJ whole genome shotgun (WGS) entry which is preliminary data.</text>
</comment>
<gene>
    <name evidence="10" type="ORF">EPA99_13440</name>
</gene>
<dbReference type="GO" id="GO:1990961">
    <property type="term" value="P:xenobiotic detoxification by transmembrane export across the plasma membrane"/>
    <property type="evidence" value="ECO:0007669"/>
    <property type="project" value="UniProtKB-ARBA"/>
</dbReference>
<keyword evidence="4 8" id="KW-0812">Transmembrane</keyword>
<evidence type="ECO:0000256" key="7">
    <source>
        <dbReference type="ARBA" id="ARBA00038032"/>
    </source>
</evidence>
<evidence type="ECO:0000313" key="11">
    <source>
        <dbReference type="Proteomes" id="UP000289784"/>
    </source>
</evidence>
<evidence type="ECO:0000256" key="8">
    <source>
        <dbReference type="RuleBase" id="RU003942"/>
    </source>
</evidence>
<reference evidence="10 11" key="1">
    <citation type="submission" date="2019-01" db="EMBL/GenBank/DDBJ databases">
        <title>Pseudoxanthomonas composti sp. nov., isolated from compost.</title>
        <authorList>
            <person name="Yang G."/>
        </authorList>
    </citation>
    <scope>NUCLEOTIDE SEQUENCE [LARGE SCALE GENOMIC DNA]</scope>
    <source>
        <strain evidence="10 11">GSS15</strain>
    </source>
</reference>
<feature type="transmembrane region" description="Helical" evidence="9">
    <location>
        <begin position="58"/>
        <end position="79"/>
    </location>
</feature>
<comment type="subcellular location">
    <subcellularLocation>
        <location evidence="1 8">Cell membrane</location>
        <topology evidence="1 8">Multi-pass membrane protein</topology>
    </subcellularLocation>
</comment>
<dbReference type="InterPro" id="IPR045324">
    <property type="entry name" value="Small_multidrug_res"/>
</dbReference>
<dbReference type="Pfam" id="PF00893">
    <property type="entry name" value="Multi_Drug_Res"/>
    <property type="match status" value="1"/>
</dbReference>
<dbReference type="PANTHER" id="PTHR30561:SF1">
    <property type="entry name" value="MULTIDRUG TRANSPORTER EMRE"/>
    <property type="match status" value="1"/>
</dbReference>
<dbReference type="InterPro" id="IPR000390">
    <property type="entry name" value="Small_drug/metabolite_transptr"/>
</dbReference>
<feature type="transmembrane region" description="Helical" evidence="9">
    <location>
        <begin position="85"/>
        <end position="104"/>
    </location>
</feature>
<evidence type="ECO:0000256" key="6">
    <source>
        <dbReference type="ARBA" id="ARBA00023136"/>
    </source>
</evidence>
<dbReference type="FunFam" id="1.10.3730.20:FF:000001">
    <property type="entry name" value="Quaternary ammonium compound resistance transporter SugE"/>
    <property type="match status" value="1"/>
</dbReference>
<proteinExistence type="inferred from homology"/>
<evidence type="ECO:0000256" key="5">
    <source>
        <dbReference type="ARBA" id="ARBA00022989"/>
    </source>
</evidence>
<dbReference type="SUPFAM" id="SSF103481">
    <property type="entry name" value="Multidrug resistance efflux transporter EmrE"/>
    <property type="match status" value="1"/>
</dbReference>
<dbReference type="GO" id="GO:0005886">
    <property type="term" value="C:plasma membrane"/>
    <property type="evidence" value="ECO:0007669"/>
    <property type="project" value="UniProtKB-SubCell"/>
</dbReference>
<keyword evidence="3" id="KW-1003">Cell membrane</keyword>
<name>A0A4Q1JT25_9GAMM</name>
<evidence type="ECO:0000256" key="4">
    <source>
        <dbReference type="ARBA" id="ARBA00022692"/>
    </source>
</evidence>
<dbReference type="PANTHER" id="PTHR30561">
    <property type="entry name" value="SMR FAMILY PROTON-DEPENDENT DRUG EFFLUX TRANSPORTER SUGE"/>
    <property type="match status" value="1"/>
</dbReference>
<dbReference type="AlphaFoldDB" id="A0A4Q1JT25"/>
<comment type="similarity">
    <text evidence="7 8">Belongs to the drug/metabolite transporter (DMT) superfamily. Small multidrug resistance (SMR) (TC 2.A.7.1) family.</text>
</comment>
<accession>A0A4Q1JT25</accession>
<dbReference type="GO" id="GO:0015199">
    <property type="term" value="F:amino-acid betaine transmembrane transporter activity"/>
    <property type="evidence" value="ECO:0007669"/>
    <property type="project" value="TreeGrafter"/>
</dbReference>
<dbReference type="InterPro" id="IPR037185">
    <property type="entry name" value="EmrE-like"/>
</dbReference>
<evidence type="ECO:0000256" key="2">
    <source>
        <dbReference type="ARBA" id="ARBA00022448"/>
    </source>
</evidence>
<dbReference type="RefSeq" id="WP_129471750.1">
    <property type="nucleotide sequence ID" value="NZ_SAWZ01000007.1"/>
</dbReference>
<organism evidence="10 11">
    <name type="scientific">Pseudoxanthomonas composti</name>
    <dbReference type="NCBI Taxonomy" id="2137479"/>
    <lineage>
        <taxon>Bacteria</taxon>
        <taxon>Pseudomonadati</taxon>
        <taxon>Pseudomonadota</taxon>
        <taxon>Gammaproteobacteria</taxon>
        <taxon>Lysobacterales</taxon>
        <taxon>Lysobacteraceae</taxon>
        <taxon>Pseudoxanthomonas</taxon>
    </lineage>
</organism>
<dbReference type="Proteomes" id="UP000289784">
    <property type="component" value="Unassembled WGS sequence"/>
</dbReference>
<dbReference type="EMBL" id="SAWZ01000007">
    <property type="protein sequence ID" value="RXR03438.1"/>
    <property type="molecule type" value="Genomic_DNA"/>
</dbReference>
<keyword evidence="11" id="KW-1185">Reference proteome</keyword>
<dbReference type="GO" id="GO:0031460">
    <property type="term" value="P:glycine betaine transport"/>
    <property type="evidence" value="ECO:0007669"/>
    <property type="project" value="TreeGrafter"/>
</dbReference>
<protein>
    <submittedName>
        <fullName evidence="10">QacE family quaternary ammonium compound efflux SMR transporter</fullName>
    </submittedName>
</protein>
<evidence type="ECO:0000256" key="9">
    <source>
        <dbReference type="SAM" id="Phobius"/>
    </source>
</evidence>
<evidence type="ECO:0000313" key="10">
    <source>
        <dbReference type="EMBL" id="RXR03438.1"/>
    </source>
</evidence>
<evidence type="ECO:0000256" key="3">
    <source>
        <dbReference type="ARBA" id="ARBA00022475"/>
    </source>
</evidence>
<evidence type="ECO:0000256" key="1">
    <source>
        <dbReference type="ARBA" id="ARBA00004651"/>
    </source>
</evidence>
<dbReference type="Gene3D" id="1.10.3730.20">
    <property type="match status" value="1"/>
</dbReference>
<keyword evidence="6 9" id="KW-0472">Membrane</keyword>
<dbReference type="GO" id="GO:0015297">
    <property type="term" value="F:antiporter activity"/>
    <property type="evidence" value="ECO:0007669"/>
    <property type="project" value="TreeGrafter"/>
</dbReference>
<keyword evidence="2" id="KW-0813">Transport</keyword>
<feature type="transmembrane region" description="Helical" evidence="9">
    <location>
        <begin position="30"/>
        <end position="51"/>
    </location>
</feature>